<dbReference type="SMART" id="SM00448">
    <property type="entry name" value="REC"/>
    <property type="match status" value="1"/>
</dbReference>
<dbReference type="EMBL" id="WMQE01000027">
    <property type="protein sequence ID" value="MTK21983.1"/>
    <property type="molecule type" value="Genomic_DNA"/>
</dbReference>
<dbReference type="GeneID" id="60058565"/>
<accession>A0A173U7S3</accession>
<dbReference type="Gene3D" id="3.40.50.2300">
    <property type="match status" value="1"/>
</dbReference>
<gene>
    <name evidence="6" type="ORF">GMA92_11215</name>
</gene>
<comment type="caution">
    <text evidence="6">The sequence shown here is derived from an EMBL/GenBank/DDBJ whole genome shotgun (WGS) entry which is preliminary data.</text>
</comment>
<dbReference type="CDD" id="cd17574">
    <property type="entry name" value="REC_OmpR"/>
    <property type="match status" value="1"/>
</dbReference>
<protein>
    <submittedName>
        <fullName evidence="6">Response regulator</fullName>
    </submittedName>
</protein>
<keyword evidence="5" id="KW-0804">Transcription</keyword>
<dbReference type="InterPro" id="IPR039420">
    <property type="entry name" value="WalR-like"/>
</dbReference>
<dbReference type="AlphaFoldDB" id="A0A173U7S3"/>
<proteinExistence type="predicted"/>
<evidence type="ECO:0000256" key="5">
    <source>
        <dbReference type="ARBA" id="ARBA00023163"/>
    </source>
</evidence>
<keyword evidence="1" id="KW-0597">Phosphoprotein</keyword>
<dbReference type="RefSeq" id="WP_006783493.1">
    <property type="nucleotide sequence ID" value="NZ_CABJBH010000019.1"/>
</dbReference>
<dbReference type="Pfam" id="PF00072">
    <property type="entry name" value="Response_reg"/>
    <property type="match status" value="1"/>
</dbReference>
<sequence>MSIRYKVLVAEDEVKIREILVDFLGDYFEVIEAKDGEEALRLFHSQQIDLALLDLMMPGKDGFSVLKEIRSVSKVPIMILTARSSVEDQVKGYDLKVDDYITKPFENKILLAKINRLLARTNEEDEVTTYELAFDGLVVNKLSRTVRIDNELIDFRPKEFDLLVFLIENHRIALDRDRILDAVWGIDYFGDTRVVDTHIKKIRKKLGNYARYIHTVFGVGYKFEVI</sequence>
<dbReference type="SMART" id="SM00862">
    <property type="entry name" value="Trans_reg_C"/>
    <property type="match status" value="1"/>
</dbReference>
<evidence type="ECO:0000313" key="6">
    <source>
        <dbReference type="EMBL" id="MTK21983.1"/>
    </source>
</evidence>
<dbReference type="PROSITE" id="PS50110">
    <property type="entry name" value="RESPONSE_REGULATORY"/>
    <property type="match status" value="1"/>
</dbReference>
<dbReference type="GO" id="GO:0000976">
    <property type="term" value="F:transcription cis-regulatory region binding"/>
    <property type="evidence" value="ECO:0007669"/>
    <property type="project" value="TreeGrafter"/>
</dbReference>
<keyword evidence="4" id="KW-0238">DNA-binding</keyword>
<evidence type="ECO:0000313" key="7">
    <source>
        <dbReference type="Proteomes" id="UP000487649"/>
    </source>
</evidence>
<dbReference type="Pfam" id="PF00486">
    <property type="entry name" value="Trans_reg_C"/>
    <property type="match status" value="1"/>
</dbReference>
<dbReference type="GO" id="GO:0006355">
    <property type="term" value="P:regulation of DNA-templated transcription"/>
    <property type="evidence" value="ECO:0007669"/>
    <property type="project" value="InterPro"/>
</dbReference>
<dbReference type="InterPro" id="IPR001789">
    <property type="entry name" value="Sig_transdc_resp-reg_receiver"/>
</dbReference>
<dbReference type="GO" id="GO:0005829">
    <property type="term" value="C:cytosol"/>
    <property type="evidence" value="ECO:0007669"/>
    <property type="project" value="TreeGrafter"/>
</dbReference>
<dbReference type="PANTHER" id="PTHR48111">
    <property type="entry name" value="REGULATOR OF RPOS"/>
    <property type="match status" value="1"/>
</dbReference>
<organism evidence="6 7">
    <name type="scientific">Turicibacter sanguinis</name>
    <dbReference type="NCBI Taxonomy" id="154288"/>
    <lineage>
        <taxon>Bacteria</taxon>
        <taxon>Bacillati</taxon>
        <taxon>Bacillota</taxon>
        <taxon>Erysipelotrichia</taxon>
        <taxon>Erysipelotrichales</taxon>
        <taxon>Turicibacteraceae</taxon>
        <taxon>Turicibacter</taxon>
    </lineage>
</organism>
<dbReference type="FunFam" id="1.10.10.10:FF:000018">
    <property type="entry name" value="DNA-binding response regulator ResD"/>
    <property type="match status" value="1"/>
</dbReference>
<dbReference type="OrthoDB" id="9790442at2"/>
<dbReference type="Proteomes" id="UP000487649">
    <property type="component" value="Unassembled WGS sequence"/>
</dbReference>
<dbReference type="GO" id="GO:0000156">
    <property type="term" value="F:phosphorelay response regulator activity"/>
    <property type="evidence" value="ECO:0007669"/>
    <property type="project" value="TreeGrafter"/>
</dbReference>
<dbReference type="Gene3D" id="1.10.10.10">
    <property type="entry name" value="Winged helix-like DNA-binding domain superfamily/Winged helix DNA-binding domain"/>
    <property type="match status" value="1"/>
</dbReference>
<evidence type="ECO:0000256" key="1">
    <source>
        <dbReference type="ARBA" id="ARBA00022553"/>
    </source>
</evidence>
<dbReference type="InterPro" id="IPR036388">
    <property type="entry name" value="WH-like_DNA-bd_sf"/>
</dbReference>
<reference evidence="6 7" key="1">
    <citation type="journal article" date="2019" name="Nat. Med.">
        <title>A library of human gut bacterial isolates paired with longitudinal multiomics data enables mechanistic microbiome research.</title>
        <authorList>
            <person name="Poyet M."/>
            <person name="Groussin M."/>
            <person name="Gibbons S.M."/>
            <person name="Avila-Pacheco J."/>
            <person name="Jiang X."/>
            <person name="Kearney S.M."/>
            <person name="Perrotta A.R."/>
            <person name="Berdy B."/>
            <person name="Zhao S."/>
            <person name="Lieberman T.D."/>
            <person name="Swanson P.K."/>
            <person name="Smith M."/>
            <person name="Roesemann S."/>
            <person name="Alexander J.E."/>
            <person name="Rich S.A."/>
            <person name="Livny J."/>
            <person name="Vlamakis H."/>
            <person name="Clish C."/>
            <person name="Bullock K."/>
            <person name="Deik A."/>
            <person name="Scott J."/>
            <person name="Pierce K.A."/>
            <person name="Xavier R.J."/>
            <person name="Alm E.J."/>
        </authorList>
    </citation>
    <scope>NUCLEOTIDE SEQUENCE [LARGE SCALE GENOMIC DNA]</scope>
    <source>
        <strain evidence="6 7">BIOML-A198</strain>
    </source>
</reference>
<dbReference type="GO" id="GO:0032993">
    <property type="term" value="C:protein-DNA complex"/>
    <property type="evidence" value="ECO:0007669"/>
    <property type="project" value="TreeGrafter"/>
</dbReference>
<evidence type="ECO:0000256" key="3">
    <source>
        <dbReference type="ARBA" id="ARBA00023015"/>
    </source>
</evidence>
<evidence type="ECO:0000256" key="2">
    <source>
        <dbReference type="ARBA" id="ARBA00023012"/>
    </source>
</evidence>
<dbReference type="PANTHER" id="PTHR48111:SF73">
    <property type="entry name" value="ALKALINE PHOSPHATASE SYNTHESIS TRANSCRIPTIONAL REGULATORY PROTEIN PHOP"/>
    <property type="match status" value="1"/>
</dbReference>
<name>A0A173U7S3_9FIRM</name>
<keyword evidence="3" id="KW-0805">Transcription regulation</keyword>
<dbReference type="InterPro" id="IPR011006">
    <property type="entry name" value="CheY-like_superfamily"/>
</dbReference>
<dbReference type="PROSITE" id="PS51755">
    <property type="entry name" value="OMPR_PHOB"/>
    <property type="match status" value="1"/>
</dbReference>
<dbReference type="InterPro" id="IPR001867">
    <property type="entry name" value="OmpR/PhoB-type_DNA-bd"/>
</dbReference>
<dbReference type="SUPFAM" id="SSF52172">
    <property type="entry name" value="CheY-like"/>
    <property type="match status" value="1"/>
</dbReference>
<keyword evidence="2" id="KW-0902">Two-component regulatory system</keyword>
<dbReference type="CDD" id="cd00383">
    <property type="entry name" value="trans_reg_C"/>
    <property type="match status" value="1"/>
</dbReference>
<evidence type="ECO:0000256" key="4">
    <source>
        <dbReference type="ARBA" id="ARBA00023125"/>
    </source>
</evidence>